<dbReference type="AlphaFoldDB" id="W9VHL7"/>
<dbReference type="SUPFAM" id="SSF52047">
    <property type="entry name" value="RNI-like"/>
    <property type="match status" value="1"/>
</dbReference>
<accession>W9VHL7</accession>
<proteinExistence type="predicted"/>
<reference evidence="1 2" key="1">
    <citation type="submission" date="2013-03" db="EMBL/GenBank/DDBJ databases">
        <title>The Genome Sequence of Cladophialophora psammophila CBS 110553.</title>
        <authorList>
            <consortium name="The Broad Institute Genomics Platform"/>
            <person name="Cuomo C."/>
            <person name="de Hoog S."/>
            <person name="Gorbushina A."/>
            <person name="Walker B."/>
            <person name="Young S.K."/>
            <person name="Zeng Q."/>
            <person name="Gargeya S."/>
            <person name="Fitzgerald M."/>
            <person name="Haas B."/>
            <person name="Abouelleil A."/>
            <person name="Allen A.W."/>
            <person name="Alvarado L."/>
            <person name="Arachchi H.M."/>
            <person name="Berlin A.M."/>
            <person name="Chapman S.B."/>
            <person name="Gainer-Dewar J."/>
            <person name="Goldberg J."/>
            <person name="Griggs A."/>
            <person name="Gujja S."/>
            <person name="Hansen M."/>
            <person name="Howarth C."/>
            <person name="Imamovic A."/>
            <person name="Ireland A."/>
            <person name="Larimer J."/>
            <person name="McCowan C."/>
            <person name="Murphy C."/>
            <person name="Pearson M."/>
            <person name="Poon T.W."/>
            <person name="Priest M."/>
            <person name="Roberts A."/>
            <person name="Saif S."/>
            <person name="Shea T."/>
            <person name="Sisk P."/>
            <person name="Sykes S."/>
            <person name="Wortman J."/>
            <person name="Nusbaum C."/>
            <person name="Birren B."/>
        </authorList>
    </citation>
    <scope>NUCLEOTIDE SEQUENCE [LARGE SCALE GENOMIC DNA]</scope>
    <source>
        <strain evidence="1 2">CBS 110553</strain>
    </source>
</reference>
<dbReference type="OrthoDB" id="4132811at2759"/>
<gene>
    <name evidence="1" type="ORF">A1O5_12889</name>
</gene>
<name>W9VHL7_9EURO</name>
<dbReference type="EMBL" id="AMGX01000038">
    <property type="protein sequence ID" value="EXJ54978.1"/>
    <property type="molecule type" value="Genomic_DNA"/>
</dbReference>
<dbReference type="Proteomes" id="UP000019471">
    <property type="component" value="Unassembled WGS sequence"/>
</dbReference>
<evidence type="ECO:0000313" key="2">
    <source>
        <dbReference type="Proteomes" id="UP000019471"/>
    </source>
</evidence>
<dbReference type="GeneID" id="19197575"/>
<protein>
    <submittedName>
        <fullName evidence="1">Uncharacterized protein</fullName>
    </submittedName>
</protein>
<dbReference type="InterPro" id="IPR032675">
    <property type="entry name" value="LRR_dom_sf"/>
</dbReference>
<sequence length="474" mass="54871">MALEPEIQYMVVEVLVTEFERLRNKMWSRDQKEERYCVLSTLLSLRMTCKSFASAKIIKTAVFKEITLQATTLNFNLLRQTRISCIAPFVKKINFLPSPFTISLGLTAFTRVIRTLSQHVYEMPRRSQRHIAQHWGDIPRTEDRIGIVFKAYRQQAYIDQDLVMSGELQCLWTATLRKLEHVNDFELFSLFGRHPLDSSDDLESGTVHCQSCYNVKCTLYDRAGTCEDQMFRTTIQCLAASKVQIKTLSLHRALAKHFRGWQYPSWDKLDLTKLEIFKFPDLNIVEENDDDDDFVELDEVAEIGLNECLRKVMSSLKELSIDHYVEVPRLLWPRSAGLHFPRLRSLKLGGVVLTIPWFAELVSRCVALEEISLRDCHPQDLDGRRLQESGHEAWETLFDAMCRHPNLKRFAILDEWDANSHLNEGVVGAACNPNTVGLDMRHTLLWTGMERLGNPANRGLWDDALHLFNLRRQN</sequence>
<dbReference type="RefSeq" id="XP_007751648.1">
    <property type="nucleotide sequence ID" value="XM_007753458.1"/>
</dbReference>
<keyword evidence="2" id="KW-1185">Reference proteome</keyword>
<comment type="caution">
    <text evidence="1">The sequence shown here is derived from an EMBL/GenBank/DDBJ whole genome shotgun (WGS) entry which is preliminary data.</text>
</comment>
<dbReference type="Gene3D" id="3.80.10.10">
    <property type="entry name" value="Ribonuclease Inhibitor"/>
    <property type="match status" value="1"/>
</dbReference>
<evidence type="ECO:0000313" key="1">
    <source>
        <dbReference type="EMBL" id="EXJ54978.1"/>
    </source>
</evidence>
<dbReference type="HOGENOM" id="CLU_576177_0_0_1"/>
<organism evidence="1 2">
    <name type="scientific">Cladophialophora psammophila CBS 110553</name>
    <dbReference type="NCBI Taxonomy" id="1182543"/>
    <lineage>
        <taxon>Eukaryota</taxon>
        <taxon>Fungi</taxon>
        <taxon>Dikarya</taxon>
        <taxon>Ascomycota</taxon>
        <taxon>Pezizomycotina</taxon>
        <taxon>Eurotiomycetes</taxon>
        <taxon>Chaetothyriomycetidae</taxon>
        <taxon>Chaetothyriales</taxon>
        <taxon>Herpotrichiellaceae</taxon>
        <taxon>Cladophialophora</taxon>
    </lineage>
</organism>